<dbReference type="SUPFAM" id="SSF82171">
    <property type="entry name" value="DPP6 N-terminal domain-like"/>
    <property type="match status" value="1"/>
</dbReference>
<dbReference type="InterPro" id="IPR001375">
    <property type="entry name" value="Peptidase_S9_cat"/>
</dbReference>
<keyword evidence="2" id="KW-0720">Serine protease</keyword>
<evidence type="ECO:0000259" key="5">
    <source>
        <dbReference type="Pfam" id="PF00930"/>
    </source>
</evidence>
<dbReference type="OrthoDB" id="9812921at2"/>
<evidence type="ECO:0000256" key="2">
    <source>
        <dbReference type="ARBA" id="ARBA00022825"/>
    </source>
</evidence>
<organism evidence="6 7">
    <name type="scientific">Phenylobacterium kunshanense</name>
    <dbReference type="NCBI Taxonomy" id="1445034"/>
    <lineage>
        <taxon>Bacteria</taxon>
        <taxon>Pseudomonadati</taxon>
        <taxon>Pseudomonadota</taxon>
        <taxon>Alphaproteobacteria</taxon>
        <taxon>Caulobacterales</taxon>
        <taxon>Caulobacteraceae</taxon>
        <taxon>Phenylobacterium</taxon>
    </lineage>
</organism>
<dbReference type="EMBL" id="QFYS01000003">
    <property type="protein sequence ID" value="RAK66325.1"/>
    <property type="molecule type" value="Genomic_DNA"/>
</dbReference>
<dbReference type="GO" id="GO:0004252">
    <property type="term" value="F:serine-type endopeptidase activity"/>
    <property type="evidence" value="ECO:0007669"/>
    <property type="project" value="TreeGrafter"/>
</dbReference>
<dbReference type="PANTHER" id="PTHR42776:SF27">
    <property type="entry name" value="DIPEPTIDYL PEPTIDASE FAMILY MEMBER 6"/>
    <property type="match status" value="1"/>
</dbReference>
<feature type="domain" description="Peptidase S9 prolyl oligopeptidase catalytic" evidence="4">
    <location>
        <begin position="472"/>
        <end position="678"/>
    </location>
</feature>
<keyword evidence="3" id="KW-0732">Signal</keyword>
<protein>
    <submittedName>
        <fullName evidence="6">S9 family peptidase</fullName>
    </submittedName>
</protein>
<dbReference type="Pfam" id="PF07676">
    <property type="entry name" value="PD40"/>
    <property type="match status" value="2"/>
</dbReference>
<name>A0A328BI43_9CAUL</name>
<dbReference type="SUPFAM" id="SSF53474">
    <property type="entry name" value="alpha/beta-Hydrolases"/>
    <property type="match status" value="1"/>
</dbReference>
<keyword evidence="2" id="KW-0645">Protease</keyword>
<evidence type="ECO:0000256" key="1">
    <source>
        <dbReference type="ARBA" id="ARBA00022801"/>
    </source>
</evidence>
<dbReference type="InterPro" id="IPR029058">
    <property type="entry name" value="AB_hydrolase_fold"/>
</dbReference>
<sequence length="679" mass="72928">MRLATMAMVMALAGGLPATAQVSEAPTKVFSARDLFGLAQASDPQVRPDGGSIAYVRAANDIMTDRAQRSIWLVDAKTGAQTPLEAGEANYLAPRWSPDGSRLAYIAAGPGGAQLYVRWMATGRSARVATLEQAPNDIAWSPDGKTLAFTMLVGDEGRPLGAPIRRPEGAKWAEPLKVIDKITYRADGEGFLKPGYRHLFTVSADGGQPRQLTFGKFDNGGPISFARDGRSVLFATNRAETWERDAQESEIYAVSLADGALTRLTNRVGPDVNPVVSPDGGKIAYLGFDDARRRGYENVRLHVMDRDGKNARVLTADLDRSVADPQWSADGRHLYVSVEDDGQTKVARVGLDGKVEMLFSGLGGGGLDRPYTGGQFSVGRGGLIAFTDGVPNRPADLAVWSGGKTRTLTDLNAGLLAGKAMSRVEALPVTSSHDKKPIGAWIAYPPNFDPAKKYPLILEIHGGPFAAYGPFFSTDVQLYAAAGYVVVYSNPRGSTSYGEAFANEIDRNYPSHDYDDLMSVVDAAVAKGFVDDKRLYVTGGSGGGALTAWIVGKTDRFRAAATQKPVINWTSQVLTTDGYTFMASYWFGKMPWEDPQGYWARSPLSLVGNVKTPTLVVVGENDDRTPPSEADQYFAALQLRGVPTALVRVPGASHGGIAARPSQSASKAAAILAWFERYR</sequence>
<gene>
    <name evidence="6" type="ORF">DJ019_08720</name>
</gene>
<dbReference type="InterPro" id="IPR002469">
    <property type="entry name" value="Peptidase_S9B_N"/>
</dbReference>
<dbReference type="Pfam" id="PF00930">
    <property type="entry name" value="DPPIV_N"/>
    <property type="match status" value="1"/>
</dbReference>
<dbReference type="RefSeq" id="WP_111275634.1">
    <property type="nucleotide sequence ID" value="NZ_QFYS01000003.1"/>
</dbReference>
<reference evidence="6 7" key="1">
    <citation type="submission" date="2018-05" db="EMBL/GenBank/DDBJ databases">
        <authorList>
            <person name="Lanie J.A."/>
            <person name="Ng W.-L."/>
            <person name="Kazmierczak K.M."/>
            <person name="Andrzejewski T.M."/>
            <person name="Davidsen T.M."/>
            <person name="Wayne K.J."/>
            <person name="Tettelin H."/>
            <person name="Glass J.I."/>
            <person name="Rusch D."/>
            <person name="Podicherti R."/>
            <person name="Tsui H.-C.T."/>
            <person name="Winkler M.E."/>
        </authorList>
    </citation>
    <scope>NUCLEOTIDE SEQUENCE [LARGE SCALE GENOMIC DNA]</scope>
    <source>
        <strain evidence="6 7">BUT-10</strain>
    </source>
</reference>
<dbReference type="InterPro" id="IPR011042">
    <property type="entry name" value="6-blade_b-propeller_TolB-like"/>
</dbReference>
<comment type="caution">
    <text evidence="6">The sequence shown here is derived from an EMBL/GenBank/DDBJ whole genome shotgun (WGS) entry which is preliminary data.</text>
</comment>
<evidence type="ECO:0000313" key="6">
    <source>
        <dbReference type="EMBL" id="RAK66325.1"/>
    </source>
</evidence>
<dbReference type="Gene3D" id="2.120.10.30">
    <property type="entry name" value="TolB, C-terminal domain"/>
    <property type="match status" value="3"/>
</dbReference>
<keyword evidence="7" id="KW-1185">Reference proteome</keyword>
<keyword evidence="1" id="KW-0378">Hydrolase</keyword>
<feature type="chain" id="PRO_5016311917" evidence="3">
    <location>
        <begin position="21"/>
        <end position="679"/>
    </location>
</feature>
<dbReference type="AlphaFoldDB" id="A0A328BI43"/>
<dbReference type="GO" id="GO:0006508">
    <property type="term" value="P:proteolysis"/>
    <property type="evidence" value="ECO:0007669"/>
    <property type="project" value="InterPro"/>
</dbReference>
<dbReference type="Pfam" id="PF00326">
    <property type="entry name" value="Peptidase_S9"/>
    <property type="match status" value="1"/>
</dbReference>
<dbReference type="InterPro" id="IPR011659">
    <property type="entry name" value="WD40"/>
</dbReference>
<proteinExistence type="predicted"/>
<feature type="domain" description="Dipeptidylpeptidase IV N-terminal" evidence="5">
    <location>
        <begin position="193"/>
        <end position="281"/>
    </location>
</feature>
<dbReference type="PANTHER" id="PTHR42776">
    <property type="entry name" value="SERINE PEPTIDASE S9 FAMILY MEMBER"/>
    <property type="match status" value="1"/>
</dbReference>
<evidence type="ECO:0000259" key="4">
    <source>
        <dbReference type="Pfam" id="PF00326"/>
    </source>
</evidence>
<evidence type="ECO:0000256" key="3">
    <source>
        <dbReference type="SAM" id="SignalP"/>
    </source>
</evidence>
<dbReference type="Proteomes" id="UP000249524">
    <property type="component" value="Unassembled WGS sequence"/>
</dbReference>
<feature type="signal peptide" evidence="3">
    <location>
        <begin position="1"/>
        <end position="20"/>
    </location>
</feature>
<accession>A0A328BI43</accession>
<evidence type="ECO:0000313" key="7">
    <source>
        <dbReference type="Proteomes" id="UP000249524"/>
    </source>
</evidence>
<dbReference type="Gene3D" id="3.40.50.1820">
    <property type="entry name" value="alpha/beta hydrolase"/>
    <property type="match status" value="1"/>
</dbReference>